<protein>
    <recommendedName>
        <fullName evidence="6">Mid2 domain-containing protein</fullName>
    </recommendedName>
</protein>
<feature type="chain" id="PRO_5015873805" description="Mid2 domain-containing protein" evidence="3">
    <location>
        <begin position="23"/>
        <end position="329"/>
    </location>
</feature>
<dbReference type="STRING" id="97972.A0A2V1DET1"/>
<dbReference type="Proteomes" id="UP000244855">
    <property type="component" value="Unassembled WGS sequence"/>
</dbReference>
<evidence type="ECO:0000256" key="3">
    <source>
        <dbReference type="SAM" id="SignalP"/>
    </source>
</evidence>
<evidence type="ECO:0000256" key="2">
    <source>
        <dbReference type="SAM" id="Phobius"/>
    </source>
</evidence>
<keyword evidence="2" id="KW-1133">Transmembrane helix</keyword>
<keyword evidence="3" id="KW-0732">Signal</keyword>
<feature type="transmembrane region" description="Helical" evidence="2">
    <location>
        <begin position="208"/>
        <end position="231"/>
    </location>
</feature>
<evidence type="ECO:0000313" key="4">
    <source>
        <dbReference type="EMBL" id="PVH95689.1"/>
    </source>
</evidence>
<feature type="signal peptide" evidence="3">
    <location>
        <begin position="1"/>
        <end position="22"/>
    </location>
</feature>
<name>A0A2V1DET1_9PLEO</name>
<keyword evidence="2" id="KW-0812">Transmembrane</keyword>
<dbReference type="EMBL" id="KZ805487">
    <property type="protein sequence ID" value="PVH95689.1"/>
    <property type="molecule type" value="Genomic_DNA"/>
</dbReference>
<dbReference type="AlphaFoldDB" id="A0A2V1DET1"/>
<accession>A0A2V1DET1</accession>
<sequence>MAATRFAAFTLAVTSLTGYVSATCFDANNVTQKYYQSCGNDEGRISMCCALNRPTPYGGPGDKGPVSDKCLPNGLCVNERLHVAKNIMITEFWRADCTIQTTGYNPDCMRDFCTVRNENGHTALTPCDGKPDSETWCCGKNTTTCCGTDKAIKIGKAFNAAQMPVAVSTLFSSDIASQPTASSKPSPVASPEVVASETPKSNRMGTGAIIGCVVAGLAIFAAVLFGILFLLMKRRREQHNAGNSPYGPGYQTRDLASPYVYNHQSPQGQSYPAELMGAYGSTVHEKMDYEYRSGSVSPLPPAAMRSRDDDKMFELEAFSIPPTREKEHL</sequence>
<reference evidence="4 5" key="1">
    <citation type="journal article" date="2018" name="Sci. Rep.">
        <title>Comparative genomics provides insights into the lifestyle and reveals functional heterogeneity of dark septate endophytic fungi.</title>
        <authorList>
            <person name="Knapp D.G."/>
            <person name="Nemeth J.B."/>
            <person name="Barry K."/>
            <person name="Hainaut M."/>
            <person name="Henrissat B."/>
            <person name="Johnson J."/>
            <person name="Kuo A."/>
            <person name="Lim J.H.P."/>
            <person name="Lipzen A."/>
            <person name="Nolan M."/>
            <person name="Ohm R.A."/>
            <person name="Tamas L."/>
            <person name="Grigoriev I.V."/>
            <person name="Spatafora J.W."/>
            <person name="Nagy L.G."/>
            <person name="Kovacs G.M."/>
        </authorList>
    </citation>
    <scope>NUCLEOTIDE SEQUENCE [LARGE SCALE GENOMIC DNA]</scope>
    <source>
        <strain evidence="4 5">DSE2036</strain>
    </source>
</reference>
<organism evidence="4 5">
    <name type="scientific">Periconia macrospinosa</name>
    <dbReference type="NCBI Taxonomy" id="97972"/>
    <lineage>
        <taxon>Eukaryota</taxon>
        <taxon>Fungi</taxon>
        <taxon>Dikarya</taxon>
        <taxon>Ascomycota</taxon>
        <taxon>Pezizomycotina</taxon>
        <taxon>Dothideomycetes</taxon>
        <taxon>Pleosporomycetidae</taxon>
        <taxon>Pleosporales</taxon>
        <taxon>Massarineae</taxon>
        <taxon>Periconiaceae</taxon>
        <taxon>Periconia</taxon>
    </lineage>
</organism>
<keyword evidence="5" id="KW-1185">Reference proteome</keyword>
<evidence type="ECO:0008006" key="6">
    <source>
        <dbReference type="Google" id="ProtNLM"/>
    </source>
</evidence>
<feature type="region of interest" description="Disordered" evidence="1">
    <location>
        <begin position="178"/>
        <end position="200"/>
    </location>
</feature>
<proteinExistence type="predicted"/>
<keyword evidence="2" id="KW-0472">Membrane</keyword>
<evidence type="ECO:0000313" key="5">
    <source>
        <dbReference type="Proteomes" id="UP000244855"/>
    </source>
</evidence>
<gene>
    <name evidence="4" type="ORF">DM02DRAFT_675327</name>
</gene>
<dbReference type="OrthoDB" id="5215637at2759"/>
<evidence type="ECO:0000256" key="1">
    <source>
        <dbReference type="SAM" id="MobiDB-lite"/>
    </source>
</evidence>